<evidence type="ECO:0000256" key="2">
    <source>
        <dbReference type="ARBA" id="ARBA00006576"/>
    </source>
</evidence>
<dbReference type="InterPro" id="IPR002125">
    <property type="entry name" value="CMP_dCMP_dom"/>
</dbReference>
<evidence type="ECO:0000256" key="1">
    <source>
        <dbReference type="ARBA" id="ARBA00001947"/>
    </source>
</evidence>
<dbReference type="EMBL" id="LNQE01000513">
    <property type="protein sequence ID" value="KUG26197.1"/>
    <property type="molecule type" value="Genomic_DNA"/>
</dbReference>
<dbReference type="InterPro" id="IPR016192">
    <property type="entry name" value="APOBEC/CMP_deaminase_Zn-bd"/>
</dbReference>
<evidence type="ECO:0000256" key="3">
    <source>
        <dbReference type="ARBA" id="ARBA00022723"/>
    </source>
</evidence>
<dbReference type="PANTHER" id="PTHR11086:SF18">
    <property type="entry name" value="DEOXYCYTIDYLATE DEAMINASE"/>
    <property type="match status" value="1"/>
</dbReference>
<evidence type="ECO:0000259" key="6">
    <source>
        <dbReference type="PROSITE" id="PS51747"/>
    </source>
</evidence>
<comment type="caution">
    <text evidence="7">The sequence shown here is derived from an EMBL/GenBank/DDBJ whole genome shotgun (WGS) entry which is preliminary data.</text>
</comment>
<keyword evidence="3" id="KW-0479">Metal-binding</keyword>
<evidence type="ECO:0000313" key="7">
    <source>
        <dbReference type="EMBL" id="KUG26197.1"/>
    </source>
</evidence>
<dbReference type="Pfam" id="PF00383">
    <property type="entry name" value="dCMP_cyt_deam_1"/>
    <property type="match status" value="1"/>
</dbReference>
<dbReference type="EC" id="3.5.4.12" evidence="7"/>
<dbReference type="GO" id="GO:0008270">
    <property type="term" value="F:zinc ion binding"/>
    <property type="evidence" value="ECO:0007669"/>
    <property type="project" value="InterPro"/>
</dbReference>
<dbReference type="GO" id="GO:0005737">
    <property type="term" value="C:cytoplasm"/>
    <property type="evidence" value="ECO:0007669"/>
    <property type="project" value="TreeGrafter"/>
</dbReference>
<dbReference type="InterPro" id="IPR015517">
    <property type="entry name" value="dCMP_deaminase-rel"/>
</dbReference>
<keyword evidence="4 7" id="KW-0378">Hydrolase</keyword>
<comment type="similarity">
    <text evidence="2">Belongs to the cytidine and deoxycytidylate deaminase family.</text>
</comment>
<dbReference type="AlphaFoldDB" id="A0A0W8FZC0"/>
<sequence>MPKKKRPSWDQYFLKVAMLVSERATCPRMHCGCVLVRDKRILATGYNGSIPGGKHCEDVGCWIVDNHCIRTIHAEMNALLQCSVHGVSTKGAIAYVTNMPCTNCAKSLIGADIKEVVIFSDYHDTQAEEFFKMGKVKLRRIKMPDTKIDYDLKSFSSAKKSRK</sequence>
<keyword evidence="5" id="KW-0862">Zinc</keyword>
<evidence type="ECO:0000256" key="4">
    <source>
        <dbReference type="ARBA" id="ARBA00022801"/>
    </source>
</evidence>
<comment type="cofactor">
    <cofactor evidence="1">
        <name>Zn(2+)</name>
        <dbReference type="ChEBI" id="CHEBI:29105"/>
    </cofactor>
</comment>
<reference evidence="7" key="1">
    <citation type="journal article" date="2015" name="Proc. Natl. Acad. Sci. U.S.A.">
        <title>Networks of energetic and metabolic interactions define dynamics in microbial communities.</title>
        <authorList>
            <person name="Embree M."/>
            <person name="Liu J.K."/>
            <person name="Al-Bassam M.M."/>
            <person name="Zengler K."/>
        </authorList>
    </citation>
    <scope>NUCLEOTIDE SEQUENCE</scope>
</reference>
<dbReference type="InterPro" id="IPR035105">
    <property type="entry name" value="Deoxycytidylate_deaminase_dom"/>
</dbReference>
<dbReference type="GO" id="GO:0006220">
    <property type="term" value="P:pyrimidine nucleotide metabolic process"/>
    <property type="evidence" value="ECO:0007669"/>
    <property type="project" value="InterPro"/>
</dbReference>
<dbReference type="PROSITE" id="PS00903">
    <property type="entry name" value="CYT_DCMP_DEAMINASES_1"/>
    <property type="match status" value="1"/>
</dbReference>
<feature type="domain" description="CMP/dCMP-type deaminase" evidence="6">
    <location>
        <begin position="8"/>
        <end position="138"/>
    </location>
</feature>
<protein>
    <submittedName>
        <fullName evidence="7">Dcmp deaminase</fullName>
        <ecNumber evidence="7">3.5.4.12</ecNumber>
    </submittedName>
</protein>
<dbReference type="GO" id="GO:0004132">
    <property type="term" value="F:dCMP deaminase activity"/>
    <property type="evidence" value="ECO:0007669"/>
    <property type="project" value="UniProtKB-EC"/>
</dbReference>
<accession>A0A0W8FZC0</accession>
<dbReference type="InterPro" id="IPR016193">
    <property type="entry name" value="Cytidine_deaminase-like"/>
</dbReference>
<dbReference type="InterPro" id="IPR016473">
    <property type="entry name" value="dCMP_deaminase"/>
</dbReference>
<dbReference type="Gene3D" id="3.40.140.10">
    <property type="entry name" value="Cytidine Deaminase, domain 2"/>
    <property type="match status" value="1"/>
</dbReference>
<organism evidence="7">
    <name type="scientific">hydrocarbon metagenome</name>
    <dbReference type="NCBI Taxonomy" id="938273"/>
    <lineage>
        <taxon>unclassified sequences</taxon>
        <taxon>metagenomes</taxon>
        <taxon>ecological metagenomes</taxon>
    </lineage>
</organism>
<dbReference type="CDD" id="cd01286">
    <property type="entry name" value="deoxycytidylate_deaminase"/>
    <property type="match status" value="1"/>
</dbReference>
<gene>
    <name evidence="7" type="ORF">ASZ90_003966</name>
</gene>
<dbReference type="PROSITE" id="PS51747">
    <property type="entry name" value="CYT_DCMP_DEAMINASES_2"/>
    <property type="match status" value="1"/>
</dbReference>
<proteinExistence type="inferred from homology"/>
<dbReference type="PANTHER" id="PTHR11086">
    <property type="entry name" value="DEOXYCYTIDYLATE DEAMINASE-RELATED"/>
    <property type="match status" value="1"/>
</dbReference>
<dbReference type="SUPFAM" id="SSF53927">
    <property type="entry name" value="Cytidine deaminase-like"/>
    <property type="match status" value="1"/>
</dbReference>
<dbReference type="PIRSF" id="PIRSF006019">
    <property type="entry name" value="dCMP_deaminase"/>
    <property type="match status" value="1"/>
</dbReference>
<evidence type="ECO:0000256" key="5">
    <source>
        <dbReference type="ARBA" id="ARBA00022833"/>
    </source>
</evidence>
<name>A0A0W8FZC0_9ZZZZ</name>